<reference evidence="9" key="4">
    <citation type="submission" date="2024-02" db="EMBL/GenBank/DDBJ databases">
        <title>Comparative genomics of Cryptococcus and Kwoniella reveals pathogenesis evolution and contrasting modes of karyotype evolution via chromosome fusion or intercentromeric recombination.</title>
        <authorList>
            <person name="Coelho M.A."/>
            <person name="David-Palma M."/>
            <person name="Shea T."/>
            <person name="Bowers K."/>
            <person name="McGinley-Smith S."/>
            <person name="Mohammad A.W."/>
            <person name="Gnirke A."/>
            <person name="Yurkov A.M."/>
            <person name="Nowrousian M."/>
            <person name="Sun S."/>
            <person name="Cuomo C.A."/>
            <person name="Heitman J."/>
        </authorList>
    </citation>
    <scope>NUCLEOTIDE SEQUENCE</scope>
    <source>
        <strain evidence="9">CBS 10118</strain>
    </source>
</reference>
<dbReference type="EMBL" id="CP144544">
    <property type="protein sequence ID" value="WVW84050.1"/>
    <property type="molecule type" value="Genomic_DNA"/>
</dbReference>
<dbReference type="AlphaFoldDB" id="A0A1B9G2Y9"/>
<gene>
    <name evidence="8" type="ORF">I302_05204</name>
    <name evidence="9" type="ORF">I302_106078</name>
</gene>
<evidence type="ECO:0000259" key="7">
    <source>
        <dbReference type="Pfam" id="PF02544"/>
    </source>
</evidence>
<feature type="domain" description="3-oxo-5-alpha-steroid 4-dehydrogenase C-terminal" evidence="7">
    <location>
        <begin position="262"/>
        <end position="303"/>
    </location>
</feature>
<dbReference type="VEuPathDB" id="FungiDB:I302_05204"/>
<dbReference type="PANTHER" id="PTHR10556">
    <property type="entry name" value="3-OXO-5-ALPHA-STEROID 4-DEHYDROGENASE"/>
    <property type="match status" value="1"/>
</dbReference>
<evidence type="ECO:0000256" key="4">
    <source>
        <dbReference type="ARBA" id="ARBA00022989"/>
    </source>
</evidence>
<accession>A0A1B9G2Y9</accession>
<evidence type="ECO:0000313" key="9">
    <source>
        <dbReference type="EMBL" id="WVW84050.1"/>
    </source>
</evidence>
<comment type="subcellular location">
    <subcellularLocation>
        <location evidence="1">Membrane</location>
        <topology evidence="1">Multi-pass membrane protein</topology>
    </subcellularLocation>
</comment>
<reference evidence="8" key="3">
    <citation type="submission" date="2014-01" db="EMBL/GenBank/DDBJ databases">
        <title>Evolution of pathogenesis and genome organization in the Tremellales.</title>
        <authorList>
            <person name="Cuomo C."/>
            <person name="Litvintseva A."/>
            <person name="Heitman J."/>
            <person name="Chen Y."/>
            <person name="Sun S."/>
            <person name="Springer D."/>
            <person name="Dromer F."/>
            <person name="Young S."/>
            <person name="Zeng Q."/>
            <person name="Chapman S."/>
            <person name="Gujja S."/>
            <person name="Saif S."/>
            <person name="Birren B."/>
        </authorList>
    </citation>
    <scope>NUCLEOTIDE SEQUENCE</scope>
    <source>
        <strain evidence="8">CBS 10118</strain>
    </source>
</reference>
<evidence type="ECO:0000256" key="5">
    <source>
        <dbReference type="ARBA" id="ARBA00023136"/>
    </source>
</evidence>
<keyword evidence="10" id="KW-1185">Reference proteome</keyword>
<keyword evidence="4 6" id="KW-1133">Transmembrane helix</keyword>
<keyword evidence="5 6" id="KW-0472">Membrane</keyword>
<dbReference type="Pfam" id="PF02544">
    <property type="entry name" value="Steroid_dh"/>
    <property type="match status" value="2"/>
</dbReference>
<comment type="similarity">
    <text evidence="2">Belongs to the steroid 5-alpha reductase family.</text>
</comment>
<feature type="transmembrane region" description="Helical" evidence="6">
    <location>
        <begin position="79"/>
        <end position="99"/>
    </location>
</feature>
<protein>
    <submittedName>
        <fullName evidence="8">3-oxo-5-alpha-steroid 4-dehydrogenase 1</fullName>
    </submittedName>
</protein>
<dbReference type="PANTHER" id="PTHR10556:SF43">
    <property type="entry name" value="STEROID 5-ALPHA-REDUCTASE DET2"/>
    <property type="match status" value="1"/>
</dbReference>
<dbReference type="InterPro" id="IPR039357">
    <property type="entry name" value="SRD5A/TECR"/>
</dbReference>
<dbReference type="RefSeq" id="XP_019046455.1">
    <property type="nucleotide sequence ID" value="XM_019191825.1"/>
</dbReference>
<evidence type="ECO:0000313" key="10">
    <source>
        <dbReference type="Proteomes" id="UP000092730"/>
    </source>
</evidence>
<organism evidence="8">
    <name type="scientific">Kwoniella bestiolae CBS 10118</name>
    <dbReference type="NCBI Taxonomy" id="1296100"/>
    <lineage>
        <taxon>Eukaryota</taxon>
        <taxon>Fungi</taxon>
        <taxon>Dikarya</taxon>
        <taxon>Basidiomycota</taxon>
        <taxon>Agaricomycotina</taxon>
        <taxon>Tremellomycetes</taxon>
        <taxon>Tremellales</taxon>
        <taxon>Cryptococcaceae</taxon>
        <taxon>Kwoniella</taxon>
    </lineage>
</organism>
<name>A0A1B9G2Y9_9TREE</name>
<dbReference type="KEGG" id="kbi:30209603"/>
<evidence type="ECO:0000256" key="1">
    <source>
        <dbReference type="ARBA" id="ARBA00004141"/>
    </source>
</evidence>
<feature type="transmembrane region" description="Helical" evidence="6">
    <location>
        <begin position="48"/>
        <end position="67"/>
    </location>
</feature>
<evidence type="ECO:0000313" key="8">
    <source>
        <dbReference type="EMBL" id="OCF25385.1"/>
    </source>
</evidence>
<sequence>MIPPPSFFPTLLTFHIFPFHAPITLYILDAPFGRFASKTSNLNVNGNIAWAIAELVSPITFATTLLVNPHPALNYPSRVLAGLYFAHYAHRAIISPLVLSPKRSPLHVLVALAMGLFNLFNGYLTAMGLAFYPPQEEVDWKFWLGVGGWAIGFLGNVHHDEVLNDLRRRPTERLVISHLPEDDDPKSGRYKIPRGGLYRYVSFPNYLCEWLEWTSFALAATSSSTALLSLPSLTTLRLQAGLRSSIVKLVARIWWPPYLLHPTWMFVLAEITSMLPRALRGHGWYKEKFANYPKERKAVIPGLL</sequence>
<evidence type="ECO:0000256" key="3">
    <source>
        <dbReference type="ARBA" id="ARBA00022692"/>
    </source>
</evidence>
<dbReference type="GO" id="GO:0016627">
    <property type="term" value="F:oxidoreductase activity, acting on the CH-CH group of donors"/>
    <property type="evidence" value="ECO:0007669"/>
    <property type="project" value="InterPro"/>
</dbReference>
<dbReference type="Proteomes" id="UP000092730">
    <property type="component" value="Chromosome 4"/>
</dbReference>
<dbReference type="STRING" id="1296100.A0A1B9G2Y9"/>
<feature type="transmembrane region" description="Helical" evidence="6">
    <location>
        <begin position="106"/>
        <end position="130"/>
    </location>
</feature>
<feature type="domain" description="3-oxo-5-alpha-steroid 4-dehydrogenase C-terminal" evidence="7">
    <location>
        <begin position="109"/>
        <end position="236"/>
    </location>
</feature>
<dbReference type="OrthoDB" id="5788137at2759"/>
<proteinExistence type="inferred from homology"/>
<reference evidence="9" key="2">
    <citation type="submission" date="2013-07" db="EMBL/GenBank/DDBJ databases">
        <authorList>
            <consortium name="The Broad Institute Genome Sequencing Platform"/>
            <person name="Cuomo C."/>
            <person name="Litvintseva A."/>
            <person name="Chen Y."/>
            <person name="Heitman J."/>
            <person name="Sun S."/>
            <person name="Springer D."/>
            <person name="Dromer F."/>
            <person name="Young S.K."/>
            <person name="Zeng Q."/>
            <person name="Gargeya S."/>
            <person name="Fitzgerald M."/>
            <person name="Abouelleil A."/>
            <person name="Alvarado L."/>
            <person name="Berlin A.M."/>
            <person name="Chapman S.B."/>
            <person name="Dewar J."/>
            <person name="Goldberg J."/>
            <person name="Griggs A."/>
            <person name="Gujja S."/>
            <person name="Hansen M."/>
            <person name="Howarth C."/>
            <person name="Imamovic A."/>
            <person name="Larimer J."/>
            <person name="McCowan C."/>
            <person name="Murphy C."/>
            <person name="Pearson M."/>
            <person name="Priest M."/>
            <person name="Roberts A."/>
            <person name="Saif S."/>
            <person name="Shea T."/>
            <person name="Sykes S."/>
            <person name="Wortman J."/>
            <person name="Nusbaum C."/>
            <person name="Birren B."/>
        </authorList>
    </citation>
    <scope>NUCLEOTIDE SEQUENCE</scope>
    <source>
        <strain evidence="9">CBS 10118</strain>
    </source>
</reference>
<dbReference type="GO" id="GO:0006629">
    <property type="term" value="P:lipid metabolic process"/>
    <property type="evidence" value="ECO:0007669"/>
    <property type="project" value="InterPro"/>
</dbReference>
<evidence type="ECO:0000256" key="2">
    <source>
        <dbReference type="ARBA" id="ARBA00007742"/>
    </source>
</evidence>
<feature type="transmembrane region" description="Helical" evidence="6">
    <location>
        <begin position="6"/>
        <end position="28"/>
    </location>
</feature>
<reference evidence="8" key="1">
    <citation type="submission" date="2013-07" db="EMBL/GenBank/DDBJ databases">
        <title>The Genome Sequence of Cryptococcus bestiolae CBS10118.</title>
        <authorList>
            <consortium name="The Broad Institute Genome Sequencing Platform"/>
            <person name="Cuomo C."/>
            <person name="Litvintseva A."/>
            <person name="Chen Y."/>
            <person name="Heitman J."/>
            <person name="Sun S."/>
            <person name="Springer D."/>
            <person name="Dromer F."/>
            <person name="Young S.K."/>
            <person name="Zeng Q."/>
            <person name="Gargeya S."/>
            <person name="Fitzgerald M."/>
            <person name="Abouelleil A."/>
            <person name="Alvarado L."/>
            <person name="Berlin A.M."/>
            <person name="Chapman S.B."/>
            <person name="Dewar J."/>
            <person name="Goldberg J."/>
            <person name="Griggs A."/>
            <person name="Gujja S."/>
            <person name="Hansen M."/>
            <person name="Howarth C."/>
            <person name="Imamovic A."/>
            <person name="Larimer J."/>
            <person name="McCowan C."/>
            <person name="Murphy C."/>
            <person name="Pearson M."/>
            <person name="Priest M."/>
            <person name="Roberts A."/>
            <person name="Saif S."/>
            <person name="Shea T."/>
            <person name="Sykes S."/>
            <person name="Wortman J."/>
            <person name="Nusbaum C."/>
            <person name="Birren B."/>
        </authorList>
    </citation>
    <scope>NUCLEOTIDE SEQUENCE [LARGE SCALE GENOMIC DNA]</scope>
    <source>
        <strain evidence="8">CBS 10118</strain>
    </source>
</reference>
<dbReference type="GO" id="GO:0016020">
    <property type="term" value="C:membrane"/>
    <property type="evidence" value="ECO:0007669"/>
    <property type="project" value="UniProtKB-SubCell"/>
</dbReference>
<keyword evidence="3 6" id="KW-0812">Transmembrane</keyword>
<evidence type="ECO:0000256" key="6">
    <source>
        <dbReference type="SAM" id="Phobius"/>
    </source>
</evidence>
<feature type="transmembrane region" description="Helical" evidence="6">
    <location>
        <begin position="142"/>
        <end position="159"/>
    </location>
</feature>
<dbReference type="PROSITE" id="PS50244">
    <property type="entry name" value="S5A_REDUCTASE"/>
    <property type="match status" value="1"/>
</dbReference>
<dbReference type="GeneID" id="30209603"/>
<dbReference type="InterPro" id="IPR001104">
    <property type="entry name" value="3-oxo-5_a-steroid_4-DH_C"/>
</dbReference>
<dbReference type="EMBL" id="KI894021">
    <property type="protein sequence ID" value="OCF25385.1"/>
    <property type="molecule type" value="Genomic_DNA"/>
</dbReference>
<dbReference type="Gene3D" id="1.20.120.1630">
    <property type="match status" value="1"/>
</dbReference>